<dbReference type="SUPFAM" id="SSF48619">
    <property type="entry name" value="Phospholipase A2, PLA2"/>
    <property type="match status" value="1"/>
</dbReference>
<name>X1KLE2_9ZZZZ</name>
<sequence>MTEYHLPGYNFCGPGTELEQRLARGDMPINNLDAACLVHDIVYADTRDKDTRVDADRVLRSSVDKIMVDSLAKQDMQL</sequence>
<dbReference type="InterPro" id="IPR036444">
    <property type="entry name" value="PLipase_A2_dom_sf"/>
</dbReference>
<evidence type="ECO:0000259" key="1">
    <source>
        <dbReference type="Pfam" id="PF08398"/>
    </source>
</evidence>
<dbReference type="InterPro" id="IPR013607">
    <property type="entry name" value="Phospholipase_A2-like"/>
</dbReference>
<reference evidence="2" key="1">
    <citation type="journal article" date="2014" name="Front. Microbiol.">
        <title>High frequency of phylogenetically diverse reductive dehalogenase-homologous genes in deep subseafloor sedimentary metagenomes.</title>
        <authorList>
            <person name="Kawai M."/>
            <person name="Futagami T."/>
            <person name="Toyoda A."/>
            <person name="Takaki Y."/>
            <person name="Nishi S."/>
            <person name="Hori S."/>
            <person name="Arai W."/>
            <person name="Tsubouchi T."/>
            <person name="Morono Y."/>
            <person name="Uchiyama I."/>
            <person name="Ito T."/>
            <person name="Fujiyama A."/>
            <person name="Inagaki F."/>
            <person name="Takami H."/>
        </authorList>
    </citation>
    <scope>NUCLEOTIDE SEQUENCE</scope>
    <source>
        <strain evidence="2">Expedition CK06-06</strain>
    </source>
</reference>
<dbReference type="Pfam" id="PF08398">
    <property type="entry name" value="Phospholip_A2_4"/>
    <property type="match status" value="1"/>
</dbReference>
<protein>
    <recommendedName>
        <fullName evidence="1">Phospholipase A2-like domain-containing protein</fullName>
    </recommendedName>
</protein>
<dbReference type="GO" id="GO:0005198">
    <property type="term" value="F:structural molecule activity"/>
    <property type="evidence" value="ECO:0007669"/>
    <property type="project" value="InterPro"/>
</dbReference>
<feature type="non-terminal residue" evidence="2">
    <location>
        <position position="78"/>
    </location>
</feature>
<dbReference type="AlphaFoldDB" id="X1KLE2"/>
<evidence type="ECO:0000313" key="2">
    <source>
        <dbReference type="EMBL" id="GAH94420.1"/>
    </source>
</evidence>
<accession>X1KLE2</accession>
<comment type="caution">
    <text evidence="2">The sequence shown here is derived from an EMBL/GenBank/DDBJ whole genome shotgun (WGS) entry which is preliminary data.</text>
</comment>
<proteinExistence type="predicted"/>
<organism evidence="2">
    <name type="scientific">marine sediment metagenome</name>
    <dbReference type="NCBI Taxonomy" id="412755"/>
    <lineage>
        <taxon>unclassified sequences</taxon>
        <taxon>metagenomes</taxon>
        <taxon>ecological metagenomes</taxon>
    </lineage>
</organism>
<dbReference type="GO" id="GO:0050482">
    <property type="term" value="P:arachidonate secretion"/>
    <property type="evidence" value="ECO:0007669"/>
    <property type="project" value="InterPro"/>
</dbReference>
<gene>
    <name evidence="2" type="ORF">S03H2_71796</name>
</gene>
<feature type="domain" description="Phospholipase A2-like" evidence="1">
    <location>
        <begin position="3"/>
        <end position="65"/>
    </location>
</feature>
<dbReference type="Gene3D" id="1.20.90.10">
    <property type="entry name" value="Phospholipase A2 domain"/>
    <property type="match status" value="1"/>
</dbReference>
<dbReference type="GO" id="GO:0006644">
    <property type="term" value="P:phospholipid metabolic process"/>
    <property type="evidence" value="ECO:0007669"/>
    <property type="project" value="InterPro"/>
</dbReference>
<dbReference type="EMBL" id="BARU01048222">
    <property type="protein sequence ID" value="GAH94420.1"/>
    <property type="molecule type" value="Genomic_DNA"/>
</dbReference>
<dbReference type="GO" id="GO:0004623">
    <property type="term" value="F:phospholipase A2 activity"/>
    <property type="evidence" value="ECO:0007669"/>
    <property type="project" value="InterPro"/>
</dbReference>